<reference evidence="1 2" key="1">
    <citation type="journal article" date="2013" name="PLoS ONE">
        <title>Genomic and secretomic analyses reveal unique features of the lignocellulolytic enzyme system of Penicillium decumbens.</title>
        <authorList>
            <person name="Liu G."/>
            <person name="Zhang L."/>
            <person name="Wei X."/>
            <person name="Zou G."/>
            <person name="Qin Y."/>
            <person name="Ma L."/>
            <person name="Li J."/>
            <person name="Zheng H."/>
            <person name="Wang S."/>
            <person name="Wang C."/>
            <person name="Xun L."/>
            <person name="Zhao G.-P."/>
            <person name="Zhou Z."/>
            <person name="Qu Y."/>
        </authorList>
    </citation>
    <scope>NUCLEOTIDE SEQUENCE [LARGE SCALE GENOMIC DNA]</scope>
    <source>
        <strain evidence="2">114-2 / CGMCC 5302</strain>
    </source>
</reference>
<evidence type="ECO:0000313" key="1">
    <source>
        <dbReference type="EMBL" id="EPS31236.1"/>
    </source>
</evidence>
<dbReference type="HOGENOM" id="CLU_025005_3_1_1"/>
<dbReference type="eggNOG" id="ENOG502SII6">
    <property type="taxonomic scope" value="Eukaryota"/>
</dbReference>
<protein>
    <submittedName>
        <fullName evidence="1">Uncharacterized protein</fullName>
    </submittedName>
</protein>
<organism evidence="1 2">
    <name type="scientific">Penicillium oxalicum (strain 114-2 / CGMCC 5302)</name>
    <name type="common">Penicillium decumbens</name>
    <dbReference type="NCBI Taxonomy" id="933388"/>
    <lineage>
        <taxon>Eukaryota</taxon>
        <taxon>Fungi</taxon>
        <taxon>Dikarya</taxon>
        <taxon>Ascomycota</taxon>
        <taxon>Pezizomycotina</taxon>
        <taxon>Eurotiomycetes</taxon>
        <taxon>Eurotiomycetidae</taxon>
        <taxon>Eurotiales</taxon>
        <taxon>Aspergillaceae</taxon>
        <taxon>Penicillium</taxon>
    </lineage>
</organism>
<accession>S7ZRF2</accession>
<gene>
    <name evidence="1" type="ORF">PDE_06191</name>
</gene>
<dbReference type="PhylomeDB" id="S7ZRF2"/>
<keyword evidence="2" id="KW-1185">Reference proteome</keyword>
<dbReference type="STRING" id="933388.S7ZRF2"/>
<dbReference type="EMBL" id="KB644413">
    <property type="protein sequence ID" value="EPS31236.1"/>
    <property type="molecule type" value="Genomic_DNA"/>
</dbReference>
<proteinExistence type="predicted"/>
<sequence length="372" mass="43406">MIRDEITYEEAKAKEANILHQLSYYDRELKFLVHIYRNRDLIRGIIAHHLYRRIFNVSVRVDVGMQEKSPDKQLIIRFPLPYRIGENTHPGNADEKVLCEAGTYAWIEENCADITIPKLYGLRLSTGQTFTFLDNLPIFRRTYERVRRWLLPSLGRAVPSRYVPHPQQDQDATFSMPYLIEYVDPFILSLTRIPLPRIGSFKIDENGYLSLSKRPLTLEIQQLENEHIPVDIPRDVTYTNVASYITDRIAYHESRLHHQPTAVTSAEGGLYQTSALMVMRSIWSCFFRRELFQYGSLHAEFMTAFAEEGAEIKPSIPLHSILQQGWDRGTFWCILALLSPSGLFSIFYDHIQPRFTDKHREGPVFWTTMTPY</sequence>
<dbReference type="Proteomes" id="UP000019376">
    <property type="component" value="Unassembled WGS sequence"/>
</dbReference>
<name>S7ZRF2_PENO1</name>
<dbReference type="AlphaFoldDB" id="S7ZRF2"/>
<evidence type="ECO:0000313" key="2">
    <source>
        <dbReference type="Proteomes" id="UP000019376"/>
    </source>
</evidence>
<dbReference type="OrthoDB" id="3645574at2759"/>